<dbReference type="PANTHER" id="PTHR47969">
    <property type="entry name" value="CHROMOSOME-ASSOCIATED KINESIN KIF4A-RELATED"/>
    <property type="match status" value="1"/>
</dbReference>
<dbReference type="CDD" id="cd14499">
    <property type="entry name" value="CDC14_C"/>
    <property type="match status" value="1"/>
</dbReference>
<feature type="compositionally biased region" description="Basic residues" evidence="5">
    <location>
        <begin position="361"/>
        <end position="373"/>
    </location>
</feature>
<evidence type="ECO:0000259" key="8">
    <source>
        <dbReference type="PROSITE" id="PS50067"/>
    </source>
</evidence>
<feature type="domain" description="Tyrosine-protein phosphatase" evidence="6">
    <location>
        <begin position="176"/>
        <end position="333"/>
    </location>
</feature>
<protein>
    <submittedName>
        <fullName evidence="9">Dual specificity protein phosphatase CDC14A</fullName>
        <ecNumber evidence="9">3.1.3.48</ecNumber>
    </submittedName>
</protein>
<gene>
    <name evidence="9" type="ORF">BLNAU_11609</name>
</gene>
<evidence type="ECO:0000313" key="10">
    <source>
        <dbReference type="Proteomes" id="UP001281761"/>
    </source>
</evidence>
<dbReference type="EMBL" id="JARBJD010000091">
    <property type="protein sequence ID" value="KAK2953474.1"/>
    <property type="molecule type" value="Genomic_DNA"/>
</dbReference>
<feature type="region of interest" description="Disordered" evidence="5">
    <location>
        <begin position="349"/>
        <end position="388"/>
    </location>
</feature>
<feature type="region of interest" description="Disordered" evidence="5">
    <location>
        <begin position="513"/>
        <end position="584"/>
    </location>
</feature>
<dbReference type="SUPFAM" id="SSF52799">
    <property type="entry name" value="(Phosphotyrosine protein) phosphatases II"/>
    <property type="match status" value="2"/>
</dbReference>
<dbReference type="Proteomes" id="UP001281761">
    <property type="component" value="Unassembled WGS sequence"/>
</dbReference>
<comment type="caution">
    <text evidence="9">The sequence shown here is derived from an EMBL/GenBank/DDBJ whole genome shotgun (WGS) entry which is preliminary data.</text>
</comment>
<dbReference type="InterPro" id="IPR001752">
    <property type="entry name" value="Kinesin_motor_dom"/>
</dbReference>
<feature type="region of interest" description="Disordered" evidence="5">
    <location>
        <begin position="858"/>
        <end position="879"/>
    </location>
</feature>
<evidence type="ECO:0000313" key="9">
    <source>
        <dbReference type="EMBL" id="KAK2953474.1"/>
    </source>
</evidence>
<dbReference type="CDD" id="cd17657">
    <property type="entry name" value="CDC14_N"/>
    <property type="match status" value="1"/>
</dbReference>
<dbReference type="SMART" id="SM00404">
    <property type="entry name" value="PTPc_motif"/>
    <property type="match status" value="1"/>
</dbReference>
<sequence length="1331" mass="150220">MTSSQLDERIEIIKGKLYYVSLLSIPEPNDNEHFFCTDSTLIYHSFSSDFGPLNLSCISRFCTLVQDLVQKSEGSEDIFYYYSSFDSHKRANAVFLMCCFMVLCLHYSPEDAFQPFNRLYPPLPLFRDASSGLCTFNCSIVDCLQGLVRGVENGFFDLNTFDYEQYEYFERIENGEMNWVIPGKILAFASPTQSEMYSPYGVTSHTPIFYSEVFHQIGITAVVRLNNKLYDRNLFLSRKIHHYDLYFDDGSVPSMDIVHRFLAIAEREKGIAVHCKAGLGRTGTLIACYLMKHHNFSAMEAITFIRICRPGSIVGGQQHFIVEVEEQMKNEGIAGSLLGATAYMSPNETGYLSDSDGSDTRKHRRKHSKHQTHSRAMTPPEPKFNSPEYRMERKMNTSSIDVSALSSNFNTYNRPPSITSHARSNSSPRSKTNKILPESSVDEIGNTIPFEVAHSRPPIASAVVIHPHHQPLLTSTFRTLNSRPPSSVGDPLPFSQDTATNSLFSTMVRTLTHKQQPQSLAHSSLSLYKDDSDEDGQSRRGQNSRRRSHSTIRISSNHRPVTSLSAKRTSTDRPLPPPRTNENILARAKERQELRQTVKHSLSADSTQAIPQSRGRKQRTVKFMPSGSSYVSEHQHENDVVIIPNSGFVPRTFSRAGQQRNTIPTPLLSPTFDLKSSEQVPVTPRNTDHHFSVVLRVRPPLDRELEQNYVNVVSFEPDGRTVRILDQTDAIDSEIPYSTGHGIPSSQTRFRFDRTFSCDSTQEEVFNEIAVPIINSALNGINGTILAYGQTGAGKTYTIEGENVGDKRGLIPRTMEYIFDHIQQRTRENNWYELDISYLEIYKETIYDLLAVANHDQPSPRLPSSGLQTPRHSSQNLPLLPIREDSQGNVYVEGLSEWRIKSLDDVNQLLQIGYAQRTFGATRMNERSSRSHAVFSVLLCQHTITEEDEPHTRDGRRTQAEVMRVSKLNLVDLAGCERMSISHTDGIALEEMKKINLSLSCLGNVVAALTSRRPRSHIPYRDSKLTRLLQDSLGGNTRTVFIALISPSAQSLSESLSTLKFAQRARQVENKPVVNEKVEASALIRKYEKEIKRLQGELDRAQAGGKRRSQSAQDWEGERTEIATCRDLISRQAGMMGVLTHRLSERDAIIKQLSQALDSSELRAKDLERTMNKLLLQKGATILGEEREEGEDEEDRKKDPEEQITDLERENAGLSIALNEARTKLKLAESLMRDSLKRIVDEELAKILNPPQPEEQFPPVISTLDSQPQTPPREKKKKVLFSDSPVESMSPNVRTRTSSSYTAASPLVASSGRSSVRRQSPHQLYRNRDKP</sequence>
<feature type="domain" description="Kinesin motor" evidence="8">
    <location>
        <begin position="690"/>
        <end position="1068"/>
    </location>
</feature>
<feature type="compositionally biased region" description="Polar residues" evidence="5">
    <location>
        <begin position="599"/>
        <end position="611"/>
    </location>
</feature>
<evidence type="ECO:0000256" key="3">
    <source>
        <dbReference type="PROSITE-ProRule" id="PRU00283"/>
    </source>
</evidence>
<dbReference type="CDD" id="cd00106">
    <property type="entry name" value="KISc"/>
    <property type="match status" value="1"/>
</dbReference>
<feature type="region of interest" description="Disordered" evidence="5">
    <location>
        <begin position="407"/>
        <end position="439"/>
    </location>
</feature>
<dbReference type="InterPro" id="IPR003595">
    <property type="entry name" value="Tyr_Pase_cat"/>
</dbReference>
<feature type="compositionally biased region" description="Polar residues" evidence="5">
    <location>
        <begin position="513"/>
        <end position="526"/>
    </location>
</feature>
<dbReference type="SUPFAM" id="SSF52540">
    <property type="entry name" value="P-loop containing nucleoside triphosphate hydrolases"/>
    <property type="match status" value="1"/>
</dbReference>
<dbReference type="PRINTS" id="PR00380">
    <property type="entry name" value="KINESINHEAVY"/>
</dbReference>
<comment type="similarity">
    <text evidence="3">Belongs to the TRAFAC class myosin-kinesin ATPase superfamily. Kinesin family.</text>
</comment>
<reference evidence="9 10" key="1">
    <citation type="journal article" date="2022" name="bioRxiv">
        <title>Genomics of Preaxostyla Flagellates Illuminates Evolutionary Transitions and the Path Towards Mitochondrial Loss.</title>
        <authorList>
            <person name="Novak L.V.F."/>
            <person name="Treitli S.C."/>
            <person name="Pyrih J."/>
            <person name="Halakuc P."/>
            <person name="Pipaliya S.V."/>
            <person name="Vacek V."/>
            <person name="Brzon O."/>
            <person name="Soukal P."/>
            <person name="Eme L."/>
            <person name="Dacks J.B."/>
            <person name="Karnkowska A."/>
            <person name="Elias M."/>
            <person name="Hampl V."/>
        </authorList>
    </citation>
    <scope>NUCLEOTIDE SEQUENCE [LARGE SCALE GENOMIC DNA]</scope>
    <source>
        <strain evidence="9">NAU3</strain>
        <tissue evidence="9">Gut</tissue>
    </source>
</reference>
<dbReference type="PROSITE" id="PS50054">
    <property type="entry name" value="TYR_PHOSPHATASE_DUAL"/>
    <property type="match status" value="1"/>
</dbReference>
<feature type="compositionally biased region" description="Low complexity" evidence="5">
    <location>
        <begin position="1294"/>
        <end position="1305"/>
    </location>
</feature>
<organism evidence="9 10">
    <name type="scientific">Blattamonas nauphoetae</name>
    <dbReference type="NCBI Taxonomy" id="2049346"/>
    <lineage>
        <taxon>Eukaryota</taxon>
        <taxon>Metamonada</taxon>
        <taxon>Preaxostyla</taxon>
        <taxon>Oxymonadida</taxon>
        <taxon>Blattamonas</taxon>
    </lineage>
</organism>
<accession>A0ABQ9XPL5</accession>
<keyword evidence="10" id="KW-1185">Reference proteome</keyword>
<dbReference type="InterPro" id="IPR016130">
    <property type="entry name" value="Tyr_Pase_AS"/>
</dbReference>
<name>A0ABQ9XPL5_9EUKA</name>
<keyword evidence="3" id="KW-0067">ATP-binding</keyword>
<dbReference type="Gene3D" id="3.90.190.10">
    <property type="entry name" value="Protein tyrosine phosphatase superfamily"/>
    <property type="match status" value="2"/>
</dbReference>
<proteinExistence type="inferred from homology"/>
<keyword evidence="3" id="KW-0547">Nucleotide-binding</keyword>
<dbReference type="InterPro" id="IPR029021">
    <property type="entry name" value="Prot-tyrosine_phosphatase-like"/>
</dbReference>
<feature type="binding site" evidence="3">
    <location>
        <begin position="789"/>
        <end position="796"/>
    </location>
    <ligand>
        <name>ATP</name>
        <dbReference type="ChEBI" id="CHEBI:30616"/>
    </ligand>
</feature>
<dbReference type="InterPro" id="IPR027417">
    <property type="entry name" value="P-loop_NTPase"/>
</dbReference>
<feature type="compositionally biased region" description="Polar residues" evidence="5">
    <location>
        <begin position="865"/>
        <end position="877"/>
    </location>
</feature>
<evidence type="ECO:0000256" key="2">
    <source>
        <dbReference type="ARBA" id="ARBA00022801"/>
    </source>
</evidence>
<feature type="compositionally biased region" description="Basic and acidic residues" evidence="5">
    <location>
        <begin position="1195"/>
        <end position="1210"/>
    </location>
</feature>
<keyword evidence="3" id="KW-0505">Motor protein</keyword>
<dbReference type="PROSITE" id="PS50067">
    <property type="entry name" value="KINESIN_MOTOR_2"/>
    <property type="match status" value="1"/>
</dbReference>
<dbReference type="InterPro" id="IPR044506">
    <property type="entry name" value="CDC14_C"/>
</dbReference>
<evidence type="ECO:0000256" key="4">
    <source>
        <dbReference type="SAM" id="Coils"/>
    </source>
</evidence>
<feature type="coiled-coil region" evidence="4">
    <location>
        <begin position="1150"/>
        <end position="1177"/>
    </location>
</feature>
<dbReference type="Pfam" id="PF14671">
    <property type="entry name" value="DSPn"/>
    <property type="match status" value="1"/>
</dbReference>
<keyword evidence="2 9" id="KW-0378">Hydrolase</keyword>
<dbReference type="EC" id="3.1.3.48" evidence="9"/>
<dbReference type="InterPro" id="IPR027640">
    <property type="entry name" value="Kinesin-like_fam"/>
</dbReference>
<dbReference type="PROSITE" id="PS50056">
    <property type="entry name" value="TYR_PHOSPHATASE_2"/>
    <property type="match status" value="1"/>
</dbReference>
<feature type="region of interest" description="Disordered" evidence="5">
    <location>
        <begin position="599"/>
        <end position="619"/>
    </location>
</feature>
<evidence type="ECO:0000259" key="7">
    <source>
        <dbReference type="PROSITE" id="PS50056"/>
    </source>
</evidence>
<feature type="compositionally biased region" description="Polar residues" evidence="5">
    <location>
        <begin position="407"/>
        <end position="430"/>
    </location>
</feature>
<dbReference type="PANTHER" id="PTHR47969:SF29">
    <property type="entry name" value="KINESIN-LIKE PROTEIN"/>
    <property type="match status" value="1"/>
</dbReference>
<feature type="region of interest" description="Disordered" evidence="5">
    <location>
        <begin position="1250"/>
        <end position="1331"/>
    </location>
</feature>
<dbReference type="InterPro" id="IPR029260">
    <property type="entry name" value="DSPn"/>
</dbReference>
<keyword evidence="4" id="KW-0175">Coiled coil</keyword>
<feature type="region of interest" description="Disordered" evidence="5">
    <location>
        <begin position="1180"/>
        <end position="1210"/>
    </location>
</feature>
<dbReference type="Pfam" id="PF00225">
    <property type="entry name" value="Kinesin"/>
    <property type="match status" value="1"/>
</dbReference>
<comment type="similarity">
    <text evidence="1">Belongs to the protein-tyrosine phosphatase family. Non-receptor class CDC14 subfamily.</text>
</comment>
<dbReference type="InterPro" id="IPR020422">
    <property type="entry name" value="TYR_PHOSPHATASE_DUAL_dom"/>
</dbReference>
<feature type="coiled-coil region" evidence="4">
    <location>
        <begin position="1077"/>
        <end position="1104"/>
    </location>
</feature>
<dbReference type="InterPro" id="IPR036961">
    <property type="entry name" value="Kinesin_motor_dom_sf"/>
</dbReference>
<dbReference type="SMART" id="SM00129">
    <property type="entry name" value="KISc"/>
    <property type="match status" value="1"/>
</dbReference>
<evidence type="ECO:0000256" key="5">
    <source>
        <dbReference type="SAM" id="MobiDB-lite"/>
    </source>
</evidence>
<evidence type="ECO:0000259" key="6">
    <source>
        <dbReference type="PROSITE" id="PS50054"/>
    </source>
</evidence>
<dbReference type="SMART" id="SM00195">
    <property type="entry name" value="DSPc"/>
    <property type="match status" value="1"/>
</dbReference>
<dbReference type="GO" id="GO:0004725">
    <property type="term" value="F:protein tyrosine phosphatase activity"/>
    <property type="evidence" value="ECO:0007669"/>
    <property type="project" value="UniProtKB-EC"/>
</dbReference>
<dbReference type="InterPro" id="IPR000387">
    <property type="entry name" value="Tyr_Pase_dom"/>
</dbReference>
<dbReference type="Gene3D" id="3.40.850.10">
    <property type="entry name" value="Kinesin motor domain"/>
    <property type="match status" value="1"/>
</dbReference>
<evidence type="ECO:0000256" key="1">
    <source>
        <dbReference type="ARBA" id="ARBA00007315"/>
    </source>
</evidence>
<dbReference type="Pfam" id="PF22785">
    <property type="entry name" value="Tc-R-P"/>
    <property type="match status" value="1"/>
</dbReference>
<dbReference type="PROSITE" id="PS00383">
    <property type="entry name" value="TYR_PHOSPHATASE_1"/>
    <property type="match status" value="1"/>
</dbReference>
<feature type="domain" description="Tyrosine specific protein phosphatases" evidence="7">
    <location>
        <begin position="252"/>
        <end position="320"/>
    </location>
</feature>